<dbReference type="PANTHER" id="PTHR24223:SF448">
    <property type="entry name" value="FI20146P1-RELATED"/>
    <property type="match status" value="1"/>
</dbReference>
<feature type="transmembrane region" description="Helical" evidence="8">
    <location>
        <begin position="80"/>
        <end position="101"/>
    </location>
</feature>
<sequence>VSKYYDINDQVHLKFSWELSILIKGYKKDLTEDDLYAPLKQHKAKKIGDKAEELILRTFFLKKLLDYYTPNQVGISKHQAYLYATGILLTALFKVLILHLCRIQLAASGMKVGIACSSLIYRKLLRLKHDSFQKVTAGQIVNLLSNDMTHFDLVFVYLHFTWICLIETVVVACYLNMFLGHAATTGLGIIVIYLLLQVYLSKKMSLIRMQVALKTDFRIRLMNDVICGIKIIKMYTWEKPFAKLIESARRTEIDQVRKASYLRIINSAFKLVVTRVSLFLSILIAVWNNLPLTSQYIFVMAMIYEILKSSIGNMSKAIIHSSDAKISIQRIQAFLTVDRKKQKITKKTRRSNKIGCILKLNKDLQPKVAGIYFKNVSVKWDKFRSNNILNDVTFDALAGELIGVVGAAGSGKSTLLQLILKEIEPTKGTSEVVGSLSYASQEAWIFSASVRQNILFGQDLDEEKYQK</sequence>
<comment type="subcellular location">
    <subcellularLocation>
        <location evidence="1">Membrane</location>
        <topology evidence="1">Multi-pass membrane protein</topology>
    </subcellularLocation>
</comment>
<accession>A0A482V869</accession>
<dbReference type="CDD" id="cd18579">
    <property type="entry name" value="ABC_6TM_ABCC_D1"/>
    <property type="match status" value="1"/>
</dbReference>
<keyword evidence="3 8" id="KW-0812">Transmembrane</keyword>
<dbReference type="GO" id="GO:0016020">
    <property type="term" value="C:membrane"/>
    <property type="evidence" value="ECO:0007669"/>
    <property type="project" value="UniProtKB-SubCell"/>
</dbReference>
<dbReference type="SUPFAM" id="SSF90123">
    <property type="entry name" value="ABC transporter transmembrane region"/>
    <property type="match status" value="1"/>
</dbReference>
<dbReference type="InterPro" id="IPR011527">
    <property type="entry name" value="ABC1_TM_dom"/>
</dbReference>
<keyword evidence="6 8" id="KW-1133">Transmembrane helix</keyword>
<dbReference type="Proteomes" id="UP000292052">
    <property type="component" value="Unassembled WGS sequence"/>
</dbReference>
<dbReference type="SUPFAM" id="SSF52540">
    <property type="entry name" value="P-loop containing nucleoside triphosphate hydrolases"/>
    <property type="match status" value="1"/>
</dbReference>
<dbReference type="GO" id="GO:0140359">
    <property type="term" value="F:ABC-type transporter activity"/>
    <property type="evidence" value="ECO:0007669"/>
    <property type="project" value="InterPro"/>
</dbReference>
<keyword evidence="11" id="KW-1185">Reference proteome</keyword>
<evidence type="ECO:0000256" key="2">
    <source>
        <dbReference type="ARBA" id="ARBA00022448"/>
    </source>
</evidence>
<dbReference type="STRING" id="1661398.A0A482V869"/>
<dbReference type="Pfam" id="PF00664">
    <property type="entry name" value="ABC_membrane"/>
    <property type="match status" value="1"/>
</dbReference>
<evidence type="ECO:0000256" key="6">
    <source>
        <dbReference type="ARBA" id="ARBA00022989"/>
    </source>
</evidence>
<reference evidence="10 11" key="1">
    <citation type="submission" date="2017-03" db="EMBL/GenBank/DDBJ databases">
        <title>Genome of the blue death feigning beetle - Asbolus verrucosus.</title>
        <authorList>
            <person name="Rider S.D."/>
        </authorList>
    </citation>
    <scope>NUCLEOTIDE SEQUENCE [LARGE SCALE GENOMIC DNA]</scope>
    <source>
        <strain evidence="10">Butters</strain>
        <tissue evidence="10">Head and leg muscle</tissue>
    </source>
</reference>
<dbReference type="InterPro" id="IPR050173">
    <property type="entry name" value="ABC_transporter_C-like"/>
</dbReference>
<dbReference type="PROSITE" id="PS50929">
    <property type="entry name" value="ABC_TM1F"/>
    <property type="match status" value="1"/>
</dbReference>
<evidence type="ECO:0000259" key="9">
    <source>
        <dbReference type="PROSITE" id="PS50929"/>
    </source>
</evidence>
<keyword evidence="4" id="KW-0547">Nucleotide-binding</keyword>
<feature type="transmembrane region" description="Helical" evidence="8">
    <location>
        <begin position="267"/>
        <end position="287"/>
    </location>
</feature>
<feature type="domain" description="ABC transmembrane type-1" evidence="9">
    <location>
        <begin position="55"/>
        <end position="287"/>
    </location>
</feature>
<keyword evidence="5" id="KW-0067">ATP-binding</keyword>
<dbReference type="PANTHER" id="PTHR24223">
    <property type="entry name" value="ATP-BINDING CASSETTE SUB-FAMILY C"/>
    <property type="match status" value="1"/>
</dbReference>
<evidence type="ECO:0000256" key="3">
    <source>
        <dbReference type="ARBA" id="ARBA00022692"/>
    </source>
</evidence>
<feature type="non-terminal residue" evidence="10">
    <location>
        <position position="467"/>
    </location>
</feature>
<keyword evidence="7 8" id="KW-0472">Membrane</keyword>
<comment type="caution">
    <text evidence="10">The sequence shown here is derived from an EMBL/GenBank/DDBJ whole genome shotgun (WGS) entry which is preliminary data.</text>
</comment>
<gene>
    <name evidence="10" type="ORF">BDFB_011136</name>
</gene>
<dbReference type="Gene3D" id="1.20.1560.10">
    <property type="entry name" value="ABC transporter type 1, transmembrane domain"/>
    <property type="match status" value="1"/>
</dbReference>
<dbReference type="GO" id="GO:0016887">
    <property type="term" value="F:ATP hydrolysis activity"/>
    <property type="evidence" value="ECO:0007669"/>
    <property type="project" value="InterPro"/>
</dbReference>
<dbReference type="EMBL" id="QDEB01128383">
    <property type="protein sequence ID" value="RZB39421.1"/>
    <property type="molecule type" value="Genomic_DNA"/>
</dbReference>
<evidence type="ECO:0000256" key="4">
    <source>
        <dbReference type="ARBA" id="ARBA00022741"/>
    </source>
</evidence>
<dbReference type="InterPro" id="IPR044746">
    <property type="entry name" value="ABCC_6TM_D1"/>
</dbReference>
<evidence type="ECO:0000256" key="5">
    <source>
        <dbReference type="ARBA" id="ARBA00022840"/>
    </source>
</evidence>
<feature type="non-terminal residue" evidence="10">
    <location>
        <position position="1"/>
    </location>
</feature>
<dbReference type="AlphaFoldDB" id="A0A482V869"/>
<keyword evidence="2" id="KW-0813">Transport</keyword>
<evidence type="ECO:0000256" key="1">
    <source>
        <dbReference type="ARBA" id="ARBA00004141"/>
    </source>
</evidence>
<dbReference type="Gene3D" id="3.40.50.300">
    <property type="entry name" value="P-loop containing nucleotide triphosphate hydrolases"/>
    <property type="match status" value="1"/>
</dbReference>
<evidence type="ECO:0000256" key="8">
    <source>
        <dbReference type="SAM" id="Phobius"/>
    </source>
</evidence>
<dbReference type="InterPro" id="IPR027417">
    <property type="entry name" value="P-loop_NTPase"/>
</dbReference>
<name>A0A482V869_ASBVE</name>
<dbReference type="GO" id="GO:0005524">
    <property type="term" value="F:ATP binding"/>
    <property type="evidence" value="ECO:0007669"/>
    <property type="project" value="UniProtKB-KW"/>
</dbReference>
<feature type="transmembrane region" description="Helical" evidence="8">
    <location>
        <begin position="153"/>
        <end position="172"/>
    </location>
</feature>
<dbReference type="Pfam" id="PF00005">
    <property type="entry name" value="ABC_tran"/>
    <property type="match status" value="1"/>
</dbReference>
<protein>
    <submittedName>
        <fullName evidence="10">ABC membrane domain containing protein</fullName>
    </submittedName>
</protein>
<proteinExistence type="predicted"/>
<feature type="transmembrane region" description="Helical" evidence="8">
    <location>
        <begin position="178"/>
        <end position="200"/>
    </location>
</feature>
<dbReference type="InterPro" id="IPR003439">
    <property type="entry name" value="ABC_transporter-like_ATP-bd"/>
</dbReference>
<evidence type="ECO:0000256" key="7">
    <source>
        <dbReference type="ARBA" id="ARBA00023136"/>
    </source>
</evidence>
<evidence type="ECO:0000313" key="10">
    <source>
        <dbReference type="EMBL" id="RZB39421.1"/>
    </source>
</evidence>
<dbReference type="InterPro" id="IPR036640">
    <property type="entry name" value="ABC1_TM_sf"/>
</dbReference>
<dbReference type="OrthoDB" id="6500128at2759"/>
<evidence type="ECO:0000313" key="11">
    <source>
        <dbReference type="Proteomes" id="UP000292052"/>
    </source>
</evidence>
<organism evidence="10 11">
    <name type="scientific">Asbolus verrucosus</name>
    <name type="common">Desert ironclad beetle</name>
    <dbReference type="NCBI Taxonomy" id="1661398"/>
    <lineage>
        <taxon>Eukaryota</taxon>
        <taxon>Metazoa</taxon>
        <taxon>Ecdysozoa</taxon>
        <taxon>Arthropoda</taxon>
        <taxon>Hexapoda</taxon>
        <taxon>Insecta</taxon>
        <taxon>Pterygota</taxon>
        <taxon>Neoptera</taxon>
        <taxon>Endopterygota</taxon>
        <taxon>Coleoptera</taxon>
        <taxon>Polyphaga</taxon>
        <taxon>Cucujiformia</taxon>
        <taxon>Tenebrionidae</taxon>
        <taxon>Pimeliinae</taxon>
        <taxon>Asbolus</taxon>
    </lineage>
</organism>